<name>A0AAX3FR88_9PSED</name>
<proteinExistence type="predicted"/>
<organism evidence="2 3">
    <name type="scientific">Pseudomonas chlororaphis</name>
    <dbReference type="NCBI Taxonomy" id="587753"/>
    <lineage>
        <taxon>Bacteria</taxon>
        <taxon>Pseudomonadati</taxon>
        <taxon>Pseudomonadota</taxon>
        <taxon>Gammaproteobacteria</taxon>
        <taxon>Pseudomonadales</taxon>
        <taxon>Pseudomonadaceae</taxon>
        <taxon>Pseudomonas</taxon>
    </lineage>
</organism>
<dbReference type="AlphaFoldDB" id="A0AAX3FR88"/>
<dbReference type="EMBL" id="LR134334">
    <property type="protein sequence ID" value="VEF72671.1"/>
    <property type="molecule type" value="Genomic_DNA"/>
</dbReference>
<keyword evidence="1" id="KW-0812">Transmembrane</keyword>
<feature type="transmembrane region" description="Helical" evidence="1">
    <location>
        <begin position="12"/>
        <end position="33"/>
    </location>
</feature>
<evidence type="ECO:0000313" key="2">
    <source>
        <dbReference type="EMBL" id="VEF72671.1"/>
    </source>
</evidence>
<evidence type="ECO:0000313" key="3">
    <source>
        <dbReference type="Proteomes" id="UP000277437"/>
    </source>
</evidence>
<sequence>MIQATLKHTIKKLIFPITNYHLEIIFTLAVHIISRSES</sequence>
<evidence type="ECO:0000256" key="1">
    <source>
        <dbReference type="SAM" id="Phobius"/>
    </source>
</evidence>
<keyword evidence="1" id="KW-1133">Transmembrane helix</keyword>
<gene>
    <name evidence="2" type="ORF">NCTC7357_00907</name>
</gene>
<reference evidence="2 3" key="1">
    <citation type="submission" date="2018-12" db="EMBL/GenBank/DDBJ databases">
        <authorList>
            <consortium name="Pathogen Informatics"/>
        </authorList>
    </citation>
    <scope>NUCLEOTIDE SEQUENCE [LARGE SCALE GENOMIC DNA]</scope>
    <source>
        <strain evidence="2 3">NCTC7357</strain>
    </source>
</reference>
<dbReference type="Proteomes" id="UP000277437">
    <property type="component" value="Chromosome"/>
</dbReference>
<accession>A0AAX3FR88</accession>
<protein>
    <submittedName>
        <fullName evidence="2">Uncharacterized protein</fullName>
    </submittedName>
</protein>
<keyword evidence="1" id="KW-0472">Membrane</keyword>